<accession>A0A9D4QYR4</accession>
<dbReference type="AlphaFoldDB" id="A0A9D4QYR4"/>
<organism evidence="1 2">
    <name type="scientific">Dreissena polymorpha</name>
    <name type="common">Zebra mussel</name>
    <name type="synonym">Mytilus polymorpha</name>
    <dbReference type="NCBI Taxonomy" id="45954"/>
    <lineage>
        <taxon>Eukaryota</taxon>
        <taxon>Metazoa</taxon>
        <taxon>Spiralia</taxon>
        <taxon>Lophotrochozoa</taxon>
        <taxon>Mollusca</taxon>
        <taxon>Bivalvia</taxon>
        <taxon>Autobranchia</taxon>
        <taxon>Heteroconchia</taxon>
        <taxon>Euheterodonta</taxon>
        <taxon>Imparidentia</taxon>
        <taxon>Neoheterodontei</taxon>
        <taxon>Myida</taxon>
        <taxon>Dreissenoidea</taxon>
        <taxon>Dreissenidae</taxon>
        <taxon>Dreissena</taxon>
    </lineage>
</organism>
<name>A0A9D4QYR4_DREPO</name>
<comment type="caution">
    <text evidence="1">The sequence shown here is derived from an EMBL/GenBank/DDBJ whole genome shotgun (WGS) entry which is preliminary data.</text>
</comment>
<evidence type="ECO:0000313" key="1">
    <source>
        <dbReference type="EMBL" id="KAH3847020.1"/>
    </source>
</evidence>
<reference evidence="1" key="1">
    <citation type="journal article" date="2019" name="bioRxiv">
        <title>The Genome of the Zebra Mussel, Dreissena polymorpha: A Resource for Invasive Species Research.</title>
        <authorList>
            <person name="McCartney M.A."/>
            <person name="Auch B."/>
            <person name="Kono T."/>
            <person name="Mallez S."/>
            <person name="Zhang Y."/>
            <person name="Obille A."/>
            <person name="Becker A."/>
            <person name="Abrahante J.E."/>
            <person name="Garbe J."/>
            <person name="Badalamenti J.P."/>
            <person name="Herman A."/>
            <person name="Mangelson H."/>
            <person name="Liachko I."/>
            <person name="Sullivan S."/>
            <person name="Sone E.D."/>
            <person name="Koren S."/>
            <person name="Silverstein K.A.T."/>
            <person name="Beckman K.B."/>
            <person name="Gohl D.M."/>
        </authorList>
    </citation>
    <scope>NUCLEOTIDE SEQUENCE</scope>
    <source>
        <strain evidence="1">Duluth1</strain>
        <tissue evidence="1">Whole animal</tissue>
    </source>
</reference>
<keyword evidence="2" id="KW-1185">Reference proteome</keyword>
<gene>
    <name evidence="1" type="ORF">DPMN_089332</name>
</gene>
<dbReference type="Proteomes" id="UP000828390">
    <property type="component" value="Unassembled WGS sequence"/>
</dbReference>
<dbReference type="EMBL" id="JAIWYP010000003">
    <property type="protein sequence ID" value="KAH3847020.1"/>
    <property type="molecule type" value="Genomic_DNA"/>
</dbReference>
<proteinExistence type="predicted"/>
<evidence type="ECO:0000313" key="2">
    <source>
        <dbReference type="Proteomes" id="UP000828390"/>
    </source>
</evidence>
<sequence length="76" mass="8334">MLSNLDCQMVVICAKSQVKVPECNMSHLLPIGAEYHCHVAEKIDEDCVEDSGDTSTFDERACHGNCTYYYGATSGV</sequence>
<protein>
    <submittedName>
        <fullName evidence="1">Uncharacterized protein</fullName>
    </submittedName>
</protein>
<reference evidence="1" key="2">
    <citation type="submission" date="2020-11" db="EMBL/GenBank/DDBJ databases">
        <authorList>
            <person name="McCartney M.A."/>
            <person name="Auch B."/>
            <person name="Kono T."/>
            <person name="Mallez S."/>
            <person name="Becker A."/>
            <person name="Gohl D.M."/>
            <person name="Silverstein K.A.T."/>
            <person name="Koren S."/>
            <person name="Bechman K.B."/>
            <person name="Herman A."/>
            <person name="Abrahante J.E."/>
            <person name="Garbe J."/>
        </authorList>
    </citation>
    <scope>NUCLEOTIDE SEQUENCE</scope>
    <source>
        <strain evidence="1">Duluth1</strain>
        <tissue evidence="1">Whole animal</tissue>
    </source>
</reference>